<reference evidence="3" key="1">
    <citation type="submission" date="2014-08" db="EMBL/GenBank/DDBJ databases">
        <authorList>
            <person name="Sharma Rahul"/>
            <person name="Thines Marco"/>
        </authorList>
    </citation>
    <scope>NUCLEOTIDE SEQUENCE</scope>
</reference>
<dbReference type="SMART" id="SM00577">
    <property type="entry name" value="CPDc"/>
    <property type="match status" value="1"/>
</dbReference>
<dbReference type="InterPro" id="IPR036412">
    <property type="entry name" value="HAD-like_sf"/>
</dbReference>
<feature type="compositionally biased region" description="Low complexity" evidence="1">
    <location>
        <begin position="157"/>
        <end position="166"/>
    </location>
</feature>
<feature type="compositionally biased region" description="Basic residues" evidence="1">
    <location>
        <begin position="413"/>
        <end position="422"/>
    </location>
</feature>
<feature type="compositionally biased region" description="Basic and acidic residues" evidence="1">
    <location>
        <begin position="109"/>
        <end position="120"/>
    </location>
</feature>
<protein>
    <submittedName>
        <fullName evidence="3">TFIIF-interacting CTD phosphatase, including NLI-interacting factor (Involved in RNA polymerase II regulation)</fullName>
    </submittedName>
</protein>
<dbReference type="InterPro" id="IPR050365">
    <property type="entry name" value="TIM50"/>
</dbReference>
<evidence type="ECO:0000313" key="3">
    <source>
        <dbReference type="EMBL" id="CED85217.1"/>
    </source>
</evidence>
<feature type="compositionally biased region" description="Polar residues" evidence="1">
    <location>
        <begin position="88"/>
        <end position="108"/>
    </location>
</feature>
<dbReference type="SUPFAM" id="SSF56784">
    <property type="entry name" value="HAD-like"/>
    <property type="match status" value="1"/>
</dbReference>
<sequence>MSANPNLPPSALARRWNPSHSASSSSPSLPARPDGPSDSYVNYSENGRKRSRHPEYGHSGYAEHERSRSFHEPRQYSNERFQRHLSRNPASFQNNNGFTAQYRSPNRSNHADWKPREGYRAKHQWSGPATSSRQHDRFDQPPLPWHSDGGNGHHQAPHSAAPAHSAYSDRQTAPFRQVEHLPADFSTRPHRPSTQTVAATNAASPPSSPGVRSRPSYPTKRRTVPLPEYFESAKKNPVRLDIPSVERKLVLLDLNGTLVFRPKASAERTFRRRPFVGAFLDYLRARWEVGVWSSAQPHSVTKMVEFLELQGGKDSRQLKLVWARDTFGLTPAEFNQKTETVKDLDVVYKYLDQETSADGSSVRYSNESTLLIDDSHTKTGCQPFNHIHVPDYDGRLSTQSARAFKRASAAAQPKKKKRKNKRTVTEASTDDGEEEILDEDMAVDRTLLAVVGILERARGEESMVAWLRTGGLVPDLTDPNGWWVPARSLDNEKGDHGSMKGEDKDYLNLVYPIQRREPVITIPRSDLLPSESSSTPNIPWFKSPDHLDFWTRRGIETLRSMDIDMVHGMDLSFIPRTDEEIAAAKIKKLAKAERQAECSATSAKTEEA</sequence>
<feature type="compositionally biased region" description="Basic and acidic residues" evidence="1">
    <location>
        <begin position="53"/>
        <end position="74"/>
    </location>
</feature>
<dbReference type="PANTHER" id="PTHR12210">
    <property type="entry name" value="DULLARD PROTEIN PHOSPHATASE"/>
    <property type="match status" value="1"/>
</dbReference>
<dbReference type="AlphaFoldDB" id="A0A0F7SSP4"/>
<name>A0A0F7SSP4_PHARH</name>
<dbReference type="InterPro" id="IPR023214">
    <property type="entry name" value="HAD_sf"/>
</dbReference>
<evidence type="ECO:0000259" key="2">
    <source>
        <dbReference type="PROSITE" id="PS50969"/>
    </source>
</evidence>
<proteinExistence type="predicted"/>
<feature type="region of interest" description="Disordered" evidence="1">
    <location>
        <begin position="182"/>
        <end position="222"/>
    </location>
</feature>
<feature type="compositionally biased region" description="Low complexity" evidence="1">
    <location>
        <begin position="209"/>
        <end position="218"/>
    </location>
</feature>
<evidence type="ECO:0000256" key="1">
    <source>
        <dbReference type="SAM" id="MobiDB-lite"/>
    </source>
</evidence>
<dbReference type="EMBL" id="LN483332">
    <property type="protein sequence ID" value="CED85217.1"/>
    <property type="molecule type" value="Genomic_DNA"/>
</dbReference>
<organism evidence="3">
    <name type="scientific">Phaffia rhodozyma</name>
    <name type="common">Yeast</name>
    <name type="synonym">Xanthophyllomyces dendrorhous</name>
    <dbReference type="NCBI Taxonomy" id="264483"/>
    <lineage>
        <taxon>Eukaryota</taxon>
        <taxon>Fungi</taxon>
        <taxon>Dikarya</taxon>
        <taxon>Basidiomycota</taxon>
        <taxon>Agaricomycotina</taxon>
        <taxon>Tremellomycetes</taxon>
        <taxon>Cystofilobasidiales</taxon>
        <taxon>Mrakiaceae</taxon>
        <taxon>Phaffia</taxon>
    </lineage>
</organism>
<feature type="compositionally biased region" description="Polar residues" evidence="1">
    <location>
        <begin position="192"/>
        <end position="203"/>
    </location>
</feature>
<dbReference type="PROSITE" id="PS50969">
    <property type="entry name" value="FCP1"/>
    <property type="match status" value="1"/>
</dbReference>
<feature type="domain" description="FCP1 homology" evidence="2">
    <location>
        <begin position="243"/>
        <end position="414"/>
    </location>
</feature>
<feature type="compositionally biased region" description="Low complexity" evidence="1">
    <location>
        <begin position="18"/>
        <end position="32"/>
    </location>
</feature>
<dbReference type="InterPro" id="IPR004274">
    <property type="entry name" value="FCP1_dom"/>
</dbReference>
<accession>A0A0F7SSP4</accession>
<dbReference type="Gene3D" id="3.40.50.1000">
    <property type="entry name" value="HAD superfamily/HAD-like"/>
    <property type="match status" value="1"/>
</dbReference>
<feature type="region of interest" description="Disordered" evidence="1">
    <location>
        <begin position="406"/>
        <end position="435"/>
    </location>
</feature>
<dbReference type="Pfam" id="PF03031">
    <property type="entry name" value="NIF"/>
    <property type="match status" value="1"/>
</dbReference>
<feature type="region of interest" description="Disordered" evidence="1">
    <location>
        <begin position="1"/>
        <end position="170"/>
    </location>
</feature>